<evidence type="ECO:0000256" key="2">
    <source>
        <dbReference type="ARBA" id="ARBA00022723"/>
    </source>
</evidence>
<dbReference type="InterPro" id="IPR058240">
    <property type="entry name" value="rSAM_sf"/>
</dbReference>
<evidence type="ECO:0000313" key="7">
    <source>
        <dbReference type="EMBL" id="HGT99003.1"/>
    </source>
</evidence>
<dbReference type="GO" id="GO:0003824">
    <property type="term" value="F:catalytic activity"/>
    <property type="evidence" value="ECO:0007669"/>
    <property type="project" value="InterPro"/>
</dbReference>
<dbReference type="InterPro" id="IPR040087">
    <property type="entry name" value="MJ0021-like"/>
</dbReference>
<dbReference type="GO" id="GO:0046872">
    <property type="term" value="F:metal ion binding"/>
    <property type="evidence" value="ECO:0007669"/>
    <property type="project" value="UniProtKB-KW"/>
</dbReference>
<evidence type="ECO:0000313" key="6">
    <source>
        <dbReference type="EMBL" id="HFQ79476.1"/>
    </source>
</evidence>
<proteinExistence type="predicted"/>
<organism evidence="7">
    <name type="scientific">Ignisphaera aggregans</name>
    <dbReference type="NCBI Taxonomy" id="334771"/>
    <lineage>
        <taxon>Archaea</taxon>
        <taxon>Thermoproteota</taxon>
        <taxon>Thermoprotei</taxon>
        <taxon>Desulfurococcales</taxon>
        <taxon>Desulfurococcaceae</taxon>
        <taxon>Ignisphaera</taxon>
    </lineage>
</organism>
<keyword evidence="3" id="KW-0408">Iron</keyword>
<comment type="caution">
    <text evidence="7">The sequence shown here is derived from an EMBL/GenBank/DDBJ whole genome shotgun (WGS) entry which is preliminary data.</text>
</comment>
<dbReference type="InterPro" id="IPR007197">
    <property type="entry name" value="rSAM"/>
</dbReference>
<dbReference type="SFLD" id="SFLDS00029">
    <property type="entry name" value="Radical_SAM"/>
    <property type="match status" value="1"/>
</dbReference>
<dbReference type="GO" id="GO:0051536">
    <property type="term" value="F:iron-sulfur cluster binding"/>
    <property type="evidence" value="ECO:0007669"/>
    <property type="project" value="UniProtKB-KW"/>
</dbReference>
<dbReference type="Gene3D" id="3.20.20.70">
    <property type="entry name" value="Aldolase class I"/>
    <property type="match status" value="1"/>
</dbReference>
<protein>
    <submittedName>
        <fullName evidence="7">Radical SAM protein</fullName>
    </submittedName>
</protein>
<dbReference type="CDD" id="cd01335">
    <property type="entry name" value="Radical_SAM"/>
    <property type="match status" value="1"/>
</dbReference>
<keyword evidence="2" id="KW-0479">Metal-binding</keyword>
<dbReference type="PANTHER" id="PTHR43288">
    <property type="entry name" value="BIOTIN SYNTHASE-RELATED PROTEIN, RADICAL SAM SUPERFAMILY"/>
    <property type="match status" value="1"/>
</dbReference>
<gene>
    <name evidence="6" type="ORF">ENT99_07270</name>
    <name evidence="7" type="ORF">ENU64_06195</name>
</gene>
<evidence type="ECO:0000256" key="1">
    <source>
        <dbReference type="ARBA" id="ARBA00022691"/>
    </source>
</evidence>
<reference evidence="7" key="1">
    <citation type="journal article" date="2020" name="mSystems">
        <title>Genome- and Community-Level Interaction Insights into Carbon Utilization and Element Cycling Functions of Hydrothermarchaeota in Hydrothermal Sediment.</title>
        <authorList>
            <person name="Zhou Z."/>
            <person name="Liu Y."/>
            <person name="Xu W."/>
            <person name="Pan J."/>
            <person name="Luo Z.H."/>
            <person name="Li M."/>
        </authorList>
    </citation>
    <scope>NUCLEOTIDE SEQUENCE [LARGE SCALE GENOMIC DNA]</scope>
    <source>
        <strain evidence="6">SpSt-629</strain>
        <strain evidence="7">SpSt-688</strain>
    </source>
</reference>
<dbReference type="PANTHER" id="PTHR43288:SF1">
    <property type="entry name" value="GLYCYL-RADICAL ENZYME ACTIVATING ENZYME MJ0021-RELATED"/>
    <property type="match status" value="1"/>
</dbReference>
<dbReference type="Pfam" id="PF04055">
    <property type="entry name" value="Radical_SAM"/>
    <property type="match status" value="1"/>
</dbReference>
<name>A0A7J3MZM5_9CREN</name>
<dbReference type="EMBL" id="DTAU01000138">
    <property type="protein sequence ID" value="HFQ79476.1"/>
    <property type="molecule type" value="Genomic_DNA"/>
</dbReference>
<keyword evidence="4" id="KW-0411">Iron-sulfur</keyword>
<accession>A0A7J3MZM5</accession>
<feature type="domain" description="Radical SAM core" evidence="5">
    <location>
        <begin position="37"/>
        <end position="144"/>
    </location>
</feature>
<dbReference type="AlphaFoldDB" id="A0A7J3MZM5"/>
<dbReference type="InterPro" id="IPR013785">
    <property type="entry name" value="Aldolase_TIM"/>
</dbReference>
<dbReference type="EMBL" id="DTDH01000171">
    <property type="protein sequence ID" value="HGT99003.1"/>
    <property type="molecule type" value="Genomic_DNA"/>
</dbReference>
<evidence type="ECO:0000256" key="3">
    <source>
        <dbReference type="ARBA" id="ARBA00023004"/>
    </source>
</evidence>
<evidence type="ECO:0000256" key="4">
    <source>
        <dbReference type="ARBA" id="ARBA00023014"/>
    </source>
</evidence>
<evidence type="ECO:0000259" key="5">
    <source>
        <dbReference type="Pfam" id="PF04055"/>
    </source>
</evidence>
<keyword evidence="1" id="KW-0949">S-adenosyl-L-methionine</keyword>
<sequence length="302" mass="34156">MGSAHKVYSYGILGTWYGEVPNGCRYCIKGSKSVIFVSGTCGVDCFYCPISFERRKPNAFYVDEERFANMMDIVDEIVFIKAEGASITGGEPFQVYYIVANIIKTLKDVLGEKFHIHLYSSGFGTTKEAIKHLASLGLDEIRFHIVDSSVMKLVEFTVRETSMDVGIEVPALLDFDWLWRIVIDAEKSGAKFVNINELEVSETNIEDVLIRGFKLSDDGRSVRGSAEVAKKVIEKASQEGLNISVHFCSALYKDVIQHRNRLKRKSWICSQPTDELNDDGTIRRRDRDIVPLMHLCSNYIKI</sequence>
<dbReference type="SFLD" id="SFLDG01108">
    <property type="entry name" value="Uncharacterised_Radical_SAM_Su"/>
    <property type="match status" value="1"/>
</dbReference>
<dbReference type="SUPFAM" id="SSF102114">
    <property type="entry name" value="Radical SAM enzymes"/>
    <property type="match status" value="1"/>
</dbReference>